<evidence type="ECO:0000313" key="3">
    <source>
        <dbReference type="Proteomes" id="UP000178379"/>
    </source>
</evidence>
<comment type="caution">
    <text evidence="2">The sequence shown here is derived from an EMBL/GenBank/DDBJ whole genome shotgun (WGS) entry which is preliminary data.</text>
</comment>
<dbReference type="EMBL" id="MFSQ01000113">
    <property type="protein sequence ID" value="OGI38681.1"/>
    <property type="molecule type" value="Genomic_DNA"/>
</dbReference>
<evidence type="ECO:0000256" key="1">
    <source>
        <dbReference type="SAM" id="Phobius"/>
    </source>
</evidence>
<reference evidence="2 3" key="1">
    <citation type="journal article" date="2016" name="Nat. Commun.">
        <title>Thousands of microbial genomes shed light on interconnected biogeochemical processes in an aquifer system.</title>
        <authorList>
            <person name="Anantharaman K."/>
            <person name="Brown C.T."/>
            <person name="Hug L.A."/>
            <person name="Sharon I."/>
            <person name="Castelle C.J."/>
            <person name="Probst A.J."/>
            <person name="Thomas B.C."/>
            <person name="Singh A."/>
            <person name="Wilkins M.J."/>
            <person name="Karaoz U."/>
            <person name="Brodie E.L."/>
            <person name="Williams K.H."/>
            <person name="Hubbard S.S."/>
            <person name="Banfield J.F."/>
        </authorList>
    </citation>
    <scope>NUCLEOTIDE SEQUENCE [LARGE SCALE GENOMIC DNA]</scope>
</reference>
<dbReference type="Proteomes" id="UP000178379">
    <property type="component" value="Unassembled WGS sequence"/>
</dbReference>
<keyword evidence="1" id="KW-0472">Membrane</keyword>
<protein>
    <recommendedName>
        <fullName evidence="4">Cation/multidrug efflux pump</fullName>
    </recommendedName>
</protein>
<organism evidence="2 3">
    <name type="scientific">Candidatus Muproteobacteria bacterium RBG_16_62_13</name>
    <dbReference type="NCBI Taxonomy" id="1817756"/>
    <lineage>
        <taxon>Bacteria</taxon>
        <taxon>Pseudomonadati</taxon>
        <taxon>Pseudomonadota</taxon>
        <taxon>Candidatus Muproteobacteria</taxon>
    </lineage>
</organism>
<dbReference type="STRING" id="1817756.A2140_10555"/>
<evidence type="ECO:0008006" key="4">
    <source>
        <dbReference type="Google" id="ProtNLM"/>
    </source>
</evidence>
<gene>
    <name evidence="2" type="ORF">A2140_10555</name>
</gene>
<proteinExistence type="predicted"/>
<dbReference type="AlphaFoldDB" id="A0A1F6T0H5"/>
<feature type="transmembrane region" description="Helical" evidence="1">
    <location>
        <begin position="38"/>
        <end position="57"/>
    </location>
</feature>
<name>A0A1F6T0H5_9PROT</name>
<keyword evidence="1" id="KW-0812">Transmembrane</keyword>
<evidence type="ECO:0000313" key="2">
    <source>
        <dbReference type="EMBL" id="OGI38681.1"/>
    </source>
</evidence>
<accession>A0A1F6T0H5</accession>
<sequence length="216" mass="24658">MIYRVLIVVVALLGLYLFYAGLRRLWKRRFVTGSLQGMTGLALMASAAAVFLMLLNLHTYARLTHEQPLVEMVFTKIADQHFRTEMSFAGGGVRVLELRGDEWQLDAQVLKWKGPANLFGADTLYRFDRLSGRYRDIARERGGQRTIHDLNENPGLDTWRVVRWIQRWLNWVDAVYGSGTYLPMADGARFRVSLGTQGLIARPANDAAEKAVARWR</sequence>
<feature type="transmembrane region" description="Helical" evidence="1">
    <location>
        <begin position="6"/>
        <end position="26"/>
    </location>
</feature>
<keyword evidence="1" id="KW-1133">Transmembrane helix</keyword>